<keyword evidence="6 9" id="KW-0547">Nucleotide-binding</keyword>
<comment type="caution">
    <text evidence="11">The sequence shown here is derived from an EMBL/GenBank/DDBJ whole genome shotgun (WGS) entry which is preliminary data.</text>
</comment>
<evidence type="ECO:0000256" key="3">
    <source>
        <dbReference type="ARBA" id="ARBA00020170"/>
    </source>
</evidence>
<dbReference type="AlphaFoldDB" id="A0A366FTE7"/>
<keyword evidence="9" id="KW-0742">SOS response</keyword>
<dbReference type="Proteomes" id="UP000253529">
    <property type="component" value="Unassembled WGS sequence"/>
</dbReference>
<dbReference type="NCBIfam" id="TIGR00611">
    <property type="entry name" value="recf"/>
    <property type="match status" value="1"/>
</dbReference>
<dbReference type="GO" id="GO:0009432">
    <property type="term" value="P:SOS response"/>
    <property type="evidence" value="ECO:0007669"/>
    <property type="project" value="UniProtKB-UniRule"/>
</dbReference>
<feature type="binding site" evidence="9">
    <location>
        <begin position="43"/>
        <end position="50"/>
    </location>
    <ligand>
        <name>ATP</name>
        <dbReference type="ChEBI" id="CHEBI:30616"/>
    </ligand>
</feature>
<sequence length="391" mass="41630">MTSLDGAAPARRLPLVRRLMLRDFRSYGALDLRIGGRLVVLCGENGAGKTNLLEALSLLGPGRGLRRAELSECARLDGAGGFTLSVEVEEDGETRRLGSAWSPAEAGGGERKHRIDGAPVASSRAFSDHVRIVWLTPAMDSLFAGPAGERRRFLDRFVLAIDPGHGARVNAFERALRGRNRLLEEDRRNAAWLDAVEREAAELGVAIAAARLECVSRLEALIAAERDDASPFPWARLALDGEVEALAASGPALDAEDRYRALLRDNRGRDAAAGRTLVGPHVGDLSVWHGPKDAPAATASTGEQKALLVGLALAHARLVADMSGIVPIALLDEIAAHFDPRRRAALFVALARLGGQTFVTGADPATFADLADRAEAFEVSAETGVRSRAQA</sequence>
<keyword evidence="5 9" id="KW-0235">DNA replication</keyword>
<dbReference type="GO" id="GO:0003697">
    <property type="term" value="F:single-stranded DNA binding"/>
    <property type="evidence" value="ECO:0007669"/>
    <property type="project" value="UniProtKB-UniRule"/>
</dbReference>
<dbReference type="GO" id="GO:0005737">
    <property type="term" value="C:cytoplasm"/>
    <property type="evidence" value="ECO:0007669"/>
    <property type="project" value="UniProtKB-SubCell"/>
</dbReference>
<dbReference type="InterPro" id="IPR003395">
    <property type="entry name" value="RecF/RecN/SMC_N"/>
</dbReference>
<dbReference type="SUPFAM" id="SSF52540">
    <property type="entry name" value="P-loop containing nucleoside triphosphate hydrolases"/>
    <property type="match status" value="1"/>
</dbReference>
<feature type="domain" description="AAA+ ATPase" evidence="10">
    <location>
        <begin position="35"/>
        <end position="381"/>
    </location>
</feature>
<comment type="subcellular location">
    <subcellularLocation>
        <location evidence="1 9">Cytoplasm</location>
    </subcellularLocation>
</comment>
<keyword evidence="4 9" id="KW-0963">Cytoplasm</keyword>
<dbReference type="GO" id="GO:0005524">
    <property type="term" value="F:ATP binding"/>
    <property type="evidence" value="ECO:0007669"/>
    <property type="project" value="UniProtKB-UniRule"/>
</dbReference>
<dbReference type="Gene3D" id="1.20.1050.90">
    <property type="entry name" value="RecF/RecN/SMC, N-terminal domain"/>
    <property type="match status" value="1"/>
</dbReference>
<dbReference type="Gene3D" id="3.40.50.300">
    <property type="entry name" value="P-loop containing nucleotide triphosphate hydrolases"/>
    <property type="match status" value="1"/>
</dbReference>
<evidence type="ECO:0000256" key="1">
    <source>
        <dbReference type="ARBA" id="ARBA00004496"/>
    </source>
</evidence>
<evidence type="ECO:0000259" key="10">
    <source>
        <dbReference type="SMART" id="SM00382"/>
    </source>
</evidence>
<evidence type="ECO:0000256" key="4">
    <source>
        <dbReference type="ARBA" id="ARBA00022490"/>
    </source>
</evidence>
<name>A0A366FTE7_9HYPH</name>
<dbReference type="PROSITE" id="PS00617">
    <property type="entry name" value="RECF_1"/>
    <property type="match status" value="1"/>
</dbReference>
<keyword evidence="8 9" id="KW-0238">DNA-binding</keyword>
<keyword evidence="12" id="KW-1185">Reference proteome</keyword>
<dbReference type="HAMAP" id="MF_00365">
    <property type="entry name" value="RecF"/>
    <property type="match status" value="1"/>
</dbReference>
<dbReference type="GO" id="GO:0006260">
    <property type="term" value="P:DNA replication"/>
    <property type="evidence" value="ECO:0007669"/>
    <property type="project" value="UniProtKB-UniRule"/>
</dbReference>
<evidence type="ECO:0000256" key="9">
    <source>
        <dbReference type="HAMAP-Rule" id="MF_00365"/>
    </source>
</evidence>
<dbReference type="OrthoDB" id="9803889at2"/>
<dbReference type="InterPro" id="IPR042174">
    <property type="entry name" value="RecF_2"/>
</dbReference>
<keyword evidence="9" id="KW-0227">DNA damage</keyword>
<dbReference type="SMART" id="SM00382">
    <property type="entry name" value="AAA"/>
    <property type="match status" value="1"/>
</dbReference>
<organism evidence="11 12">
    <name type="scientific">Roseiarcus fermentans</name>
    <dbReference type="NCBI Taxonomy" id="1473586"/>
    <lineage>
        <taxon>Bacteria</taxon>
        <taxon>Pseudomonadati</taxon>
        <taxon>Pseudomonadota</taxon>
        <taxon>Alphaproteobacteria</taxon>
        <taxon>Hyphomicrobiales</taxon>
        <taxon>Roseiarcaceae</taxon>
        <taxon>Roseiarcus</taxon>
    </lineage>
</organism>
<protein>
    <recommendedName>
        <fullName evidence="3 9">DNA replication and repair protein RecF</fullName>
    </recommendedName>
</protein>
<dbReference type="GO" id="GO:0006302">
    <property type="term" value="P:double-strand break repair"/>
    <property type="evidence" value="ECO:0007669"/>
    <property type="project" value="TreeGrafter"/>
</dbReference>
<evidence type="ECO:0000256" key="5">
    <source>
        <dbReference type="ARBA" id="ARBA00022705"/>
    </source>
</evidence>
<dbReference type="InterPro" id="IPR018078">
    <property type="entry name" value="DNA-binding_RecF_CS"/>
</dbReference>
<keyword evidence="7 9" id="KW-0067">ATP-binding</keyword>
<dbReference type="PANTHER" id="PTHR32182:SF0">
    <property type="entry name" value="DNA REPLICATION AND REPAIR PROTEIN RECF"/>
    <property type="match status" value="1"/>
</dbReference>
<dbReference type="EMBL" id="QNRK01000003">
    <property type="protein sequence ID" value="RBP17310.1"/>
    <property type="molecule type" value="Genomic_DNA"/>
</dbReference>
<evidence type="ECO:0000313" key="11">
    <source>
        <dbReference type="EMBL" id="RBP17310.1"/>
    </source>
</evidence>
<dbReference type="GO" id="GO:0000731">
    <property type="term" value="P:DNA synthesis involved in DNA repair"/>
    <property type="evidence" value="ECO:0007669"/>
    <property type="project" value="TreeGrafter"/>
</dbReference>
<keyword evidence="9" id="KW-0234">DNA repair</keyword>
<reference evidence="11 12" key="1">
    <citation type="submission" date="2018-06" db="EMBL/GenBank/DDBJ databases">
        <title>Genomic Encyclopedia of Type Strains, Phase IV (KMG-IV): sequencing the most valuable type-strain genomes for metagenomic binning, comparative biology and taxonomic classification.</title>
        <authorList>
            <person name="Goeker M."/>
        </authorList>
    </citation>
    <scope>NUCLEOTIDE SEQUENCE [LARGE SCALE GENOMIC DNA]</scope>
    <source>
        <strain evidence="11 12">DSM 24875</strain>
    </source>
</reference>
<comment type="similarity">
    <text evidence="2 9">Belongs to the RecF family.</text>
</comment>
<dbReference type="InterPro" id="IPR001238">
    <property type="entry name" value="DNA-binding_RecF"/>
</dbReference>
<evidence type="ECO:0000256" key="2">
    <source>
        <dbReference type="ARBA" id="ARBA00008016"/>
    </source>
</evidence>
<evidence type="ECO:0000313" key="12">
    <source>
        <dbReference type="Proteomes" id="UP000253529"/>
    </source>
</evidence>
<dbReference type="InterPro" id="IPR027417">
    <property type="entry name" value="P-loop_NTPase"/>
</dbReference>
<comment type="function">
    <text evidence="9">The RecF protein is involved in DNA metabolism; it is required for DNA replication and normal SOS inducibility. RecF binds preferentially to single-stranded, linear DNA. It also seems to bind ATP.</text>
</comment>
<dbReference type="InterPro" id="IPR003593">
    <property type="entry name" value="AAA+_ATPase"/>
</dbReference>
<evidence type="ECO:0000256" key="7">
    <source>
        <dbReference type="ARBA" id="ARBA00022840"/>
    </source>
</evidence>
<proteinExistence type="inferred from homology"/>
<dbReference type="Pfam" id="PF02463">
    <property type="entry name" value="SMC_N"/>
    <property type="match status" value="1"/>
</dbReference>
<dbReference type="RefSeq" id="WP_113887927.1">
    <property type="nucleotide sequence ID" value="NZ_QNRK01000003.1"/>
</dbReference>
<dbReference type="PANTHER" id="PTHR32182">
    <property type="entry name" value="DNA REPLICATION AND REPAIR PROTEIN RECF"/>
    <property type="match status" value="1"/>
</dbReference>
<evidence type="ECO:0000256" key="8">
    <source>
        <dbReference type="ARBA" id="ARBA00023125"/>
    </source>
</evidence>
<evidence type="ECO:0000256" key="6">
    <source>
        <dbReference type="ARBA" id="ARBA00022741"/>
    </source>
</evidence>
<gene>
    <name evidence="9" type="primary">recF</name>
    <name evidence="11" type="ORF">DFR50_103197</name>
</gene>
<accession>A0A366FTE7</accession>